<feature type="transmembrane region" description="Helical" evidence="1">
    <location>
        <begin position="232"/>
        <end position="252"/>
    </location>
</feature>
<keyword evidence="1" id="KW-0812">Transmembrane</keyword>
<feature type="transmembrane region" description="Helical" evidence="1">
    <location>
        <begin position="20"/>
        <end position="41"/>
    </location>
</feature>
<name>A0ABM9BXR1_9BACL</name>
<organism evidence="3 4">
    <name type="scientific">Paenibacillus auburnensis</name>
    <dbReference type="NCBI Taxonomy" id="2905649"/>
    <lineage>
        <taxon>Bacteria</taxon>
        <taxon>Bacillati</taxon>
        <taxon>Bacillota</taxon>
        <taxon>Bacilli</taxon>
        <taxon>Bacillales</taxon>
        <taxon>Paenibacillaceae</taxon>
        <taxon>Paenibacillus</taxon>
    </lineage>
</organism>
<dbReference type="EMBL" id="CAKMMG010000001">
    <property type="protein sequence ID" value="CAH1196823.1"/>
    <property type="molecule type" value="Genomic_DNA"/>
</dbReference>
<proteinExistence type="predicted"/>
<dbReference type="InterPro" id="IPR036938">
    <property type="entry name" value="PAP2/HPO_sf"/>
</dbReference>
<dbReference type="Pfam" id="PF14378">
    <property type="entry name" value="PAP2_3"/>
    <property type="match status" value="1"/>
</dbReference>
<keyword evidence="4" id="KW-1185">Reference proteome</keyword>
<dbReference type="Gene3D" id="1.20.144.10">
    <property type="entry name" value="Phosphatidic acid phosphatase type 2/haloperoxidase"/>
    <property type="match status" value="1"/>
</dbReference>
<dbReference type="InterPro" id="IPR026841">
    <property type="entry name" value="Aur1/Ipt1"/>
</dbReference>
<sequence length="297" mass="33981">MLHWIHLTVQKLKEALNVLLYQSMNHVVLYTVVIVVLLIWLGTRRNPLLAFLEIGRELLRSYKFLLIIAGMISVLTLNKYELQIERKMHLGSDFTSFIFGLEGHFVEYVQQLFYSPWLTPIIVFFYIFMLQSVLAASLGVYLLDKNRVMLYATCYTIMIVYAVAIPFYLYFPVNEVWSYAPAGVRFTMLDVFPRFEQEYRPLSGLNNCFPSLHTAISVSTAILAYRSGNRRWMVITTVSAVMIVFGIFYLGIHWLTDMLGGTLLAVLSTSAAVQLAKLTLRSGEESLAVRSRATDVQ</sequence>
<evidence type="ECO:0000313" key="4">
    <source>
        <dbReference type="Proteomes" id="UP000838324"/>
    </source>
</evidence>
<evidence type="ECO:0000256" key="1">
    <source>
        <dbReference type="SAM" id="Phobius"/>
    </source>
</evidence>
<comment type="caution">
    <text evidence="3">The sequence shown here is derived from an EMBL/GenBank/DDBJ whole genome shotgun (WGS) entry which is preliminary data.</text>
</comment>
<keyword evidence="1" id="KW-0472">Membrane</keyword>
<feature type="transmembrane region" description="Helical" evidence="1">
    <location>
        <begin position="117"/>
        <end position="143"/>
    </location>
</feature>
<keyword evidence="1" id="KW-1133">Transmembrane helix</keyword>
<gene>
    <name evidence="3" type="ORF">PAECIP111892_02338</name>
</gene>
<evidence type="ECO:0000313" key="3">
    <source>
        <dbReference type="EMBL" id="CAH1196823.1"/>
    </source>
</evidence>
<dbReference type="Proteomes" id="UP000838324">
    <property type="component" value="Unassembled WGS sequence"/>
</dbReference>
<protein>
    <recommendedName>
        <fullName evidence="2">Inositolphosphotransferase Aur1/Ipt1 domain-containing protein</fullName>
    </recommendedName>
</protein>
<feature type="transmembrane region" description="Helical" evidence="1">
    <location>
        <begin position="150"/>
        <end position="171"/>
    </location>
</feature>
<reference evidence="3" key="1">
    <citation type="submission" date="2022-01" db="EMBL/GenBank/DDBJ databases">
        <authorList>
            <person name="Criscuolo A."/>
        </authorList>
    </citation>
    <scope>NUCLEOTIDE SEQUENCE</scope>
    <source>
        <strain evidence="3">CIP111892</strain>
    </source>
</reference>
<evidence type="ECO:0000259" key="2">
    <source>
        <dbReference type="Pfam" id="PF14378"/>
    </source>
</evidence>
<accession>A0ABM9BXR1</accession>
<feature type="domain" description="Inositolphosphotransferase Aur1/Ipt1" evidence="2">
    <location>
        <begin position="110"/>
        <end position="269"/>
    </location>
</feature>
<feature type="transmembrane region" description="Helical" evidence="1">
    <location>
        <begin position="62"/>
        <end position="80"/>
    </location>
</feature>
<dbReference type="SUPFAM" id="SSF48317">
    <property type="entry name" value="Acid phosphatase/Vanadium-dependent haloperoxidase"/>
    <property type="match status" value="1"/>
</dbReference>